<evidence type="ECO:0000256" key="1">
    <source>
        <dbReference type="SAM" id="MobiDB-lite"/>
    </source>
</evidence>
<evidence type="ECO:0000313" key="2">
    <source>
        <dbReference type="EMBL" id="RKO87839.1"/>
    </source>
</evidence>
<dbReference type="AlphaFoldDB" id="A0A4P9W5X9"/>
<accession>A0A4P9W5X9</accession>
<name>A0A4P9W5X9_9FUNG</name>
<gene>
    <name evidence="2" type="ORF">BDK51DRAFT_34415</name>
</gene>
<protein>
    <submittedName>
        <fullName evidence="2">Uncharacterized protein</fullName>
    </submittedName>
</protein>
<reference evidence="3" key="1">
    <citation type="journal article" date="2018" name="Nat. Microbiol.">
        <title>Leveraging single-cell genomics to expand the fungal tree of life.</title>
        <authorList>
            <person name="Ahrendt S.R."/>
            <person name="Quandt C.A."/>
            <person name="Ciobanu D."/>
            <person name="Clum A."/>
            <person name="Salamov A."/>
            <person name="Andreopoulos B."/>
            <person name="Cheng J.F."/>
            <person name="Woyke T."/>
            <person name="Pelin A."/>
            <person name="Henrissat B."/>
            <person name="Reynolds N.K."/>
            <person name="Benny G.L."/>
            <person name="Smith M.E."/>
            <person name="James T.Y."/>
            <person name="Grigoriev I.V."/>
        </authorList>
    </citation>
    <scope>NUCLEOTIDE SEQUENCE [LARGE SCALE GENOMIC DNA]</scope>
</reference>
<sequence>MDKTLDDAESLPCEVDRKVLDCHLSPSPVAFSFFKIAARKRSAPFKRFSVALEDGRIDRYVLSDLNLTTMYIWQDDAVAPSAVHRHQAFSTSTLDQVKANFSIEDDNDPWSMHLATTFYPLPTGLSDSISIIAASNSMQSESACRTIISLYPSYALHTVEPEAKFLTITEEVNIDVIKKVEYGSISEMVQYNGPVRFLVGHSHHARYTTKDTPCDASLLASMQSAEPRSKRCSARSSHKLLAFCAIAETWRAAGSDGEGWVFGYVCPEGTGKTGCVRKSDANEGRLKPGFDKEGCEQVFNHVVGLVSCAFRSTPRNSLVDLSETGDYSEEEADGGEDDPDADPSLIESVVHPLSSVRL</sequence>
<dbReference type="OrthoDB" id="2183975at2759"/>
<evidence type="ECO:0000313" key="3">
    <source>
        <dbReference type="Proteomes" id="UP000269721"/>
    </source>
</evidence>
<feature type="region of interest" description="Disordered" evidence="1">
    <location>
        <begin position="319"/>
        <end position="358"/>
    </location>
</feature>
<organism evidence="2 3">
    <name type="scientific">Blyttiomyces helicus</name>
    <dbReference type="NCBI Taxonomy" id="388810"/>
    <lineage>
        <taxon>Eukaryota</taxon>
        <taxon>Fungi</taxon>
        <taxon>Fungi incertae sedis</taxon>
        <taxon>Chytridiomycota</taxon>
        <taxon>Chytridiomycota incertae sedis</taxon>
        <taxon>Chytridiomycetes</taxon>
        <taxon>Chytridiomycetes incertae sedis</taxon>
        <taxon>Blyttiomyces</taxon>
    </lineage>
</organism>
<dbReference type="Proteomes" id="UP000269721">
    <property type="component" value="Unassembled WGS sequence"/>
</dbReference>
<keyword evidence="3" id="KW-1185">Reference proteome</keyword>
<dbReference type="EMBL" id="KZ997127">
    <property type="protein sequence ID" value="RKO87839.1"/>
    <property type="molecule type" value="Genomic_DNA"/>
</dbReference>
<feature type="compositionally biased region" description="Acidic residues" evidence="1">
    <location>
        <begin position="326"/>
        <end position="341"/>
    </location>
</feature>
<proteinExistence type="predicted"/>